<dbReference type="OrthoDB" id="439431at2759"/>
<accession>A0A9P1C9D3</accession>
<evidence type="ECO:0000256" key="1">
    <source>
        <dbReference type="SAM" id="MobiDB-lite"/>
    </source>
</evidence>
<organism evidence="2">
    <name type="scientific">Cladocopium goreaui</name>
    <dbReference type="NCBI Taxonomy" id="2562237"/>
    <lineage>
        <taxon>Eukaryota</taxon>
        <taxon>Sar</taxon>
        <taxon>Alveolata</taxon>
        <taxon>Dinophyceae</taxon>
        <taxon>Suessiales</taxon>
        <taxon>Symbiodiniaceae</taxon>
        <taxon>Cladocopium</taxon>
    </lineage>
</organism>
<dbReference type="EMBL" id="CAMXCT020001220">
    <property type="protein sequence ID" value="CAL1141307.1"/>
    <property type="molecule type" value="Genomic_DNA"/>
</dbReference>
<proteinExistence type="predicted"/>
<dbReference type="Proteomes" id="UP001152797">
    <property type="component" value="Unassembled WGS sequence"/>
</dbReference>
<reference evidence="3" key="2">
    <citation type="submission" date="2024-04" db="EMBL/GenBank/DDBJ databases">
        <authorList>
            <person name="Chen Y."/>
            <person name="Shah S."/>
            <person name="Dougan E. K."/>
            <person name="Thang M."/>
            <person name="Chan C."/>
        </authorList>
    </citation>
    <scope>NUCLEOTIDE SEQUENCE [LARGE SCALE GENOMIC DNA]</scope>
</reference>
<evidence type="ECO:0000313" key="5">
    <source>
        <dbReference type="Proteomes" id="UP001152797"/>
    </source>
</evidence>
<reference evidence="2" key="1">
    <citation type="submission" date="2022-10" db="EMBL/GenBank/DDBJ databases">
        <authorList>
            <person name="Chen Y."/>
            <person name="Dougan E. K."/>
            <person name="Chan C."/>
            <person name="Rhodes N."/>
            <person name="Thang M."/>
        </authorList>
    </citation>
    <scope>NUCLEOTIDE SEQUENCE</scope>
</reference>
<name>A0A9P1C9D3_9DINO</name>
<protein>
    <submittedName>
        <fullName evidence="4">2-oxoglutarate and iron-dependent oxygenase domain-containing protein 2</fullName>
    </submittedName>
</protein>
<dbReference type="EMBL" id="CAMXCT010001220">
    <property type="protein sequence ID" value="CAI3987932.1"/>
    <property type="molecule type" value="Genomic_DNA"/>
</dbReference>
<gene>
    <name evidence="2" type="ORF">C1SCF055_LOCUS15168</name>
</gene>
<evidence type="ECO:0000313" key="4">
    <source>
        <dbReference type="EMBL" id="CAL4775244.1"/>
    </source>
</evidence>
<keyword evidence="5" id="KW-1185">Reference proteome</keyword>
<feature type="compositionally biased region" description="Basic and acidic residues" evidence="1">
    <location>
        <begin position="337"/>
        <end position="354"/>
    </location>
</feature>
<dbReference type="AlphaFoldDB" id="A0A9P1C9D3"/>
<evidence type="ECO:0000313" key="2">
    <source>
        <dbReference type="EMBL" id="CAI3987932.1"/>
    </source>
</evidence>
<feature type="region of interest" description="Disordered" evidence="1">
    <location>
        <begin position="335"/>
        <end position="354"/>
    </location>
</feature>
<comment type="caution">
    <text evidence="2">The sequence shown here is derived from an EMBL/GenBank/DDBJ whole genome shotgun (WGS) entry which is preliminary data.</text>
</comment>
<sequence length="365" mass="40731">MLGYAGYDSEEETPDVVEPPAKRACVETVATAAKAVAAVPAQLHKEAPKRLHQQKLRDLKREIGLARSATAVVQVVRQHLSTCWDLRWGAEALYQVAKRSTARTRQEWAEDKAVMKLAEKLKEEADSAQGEADLILLALEALRRMALQEPADQKAYLERAITSMVRNQWRNPVKSLARLFWLGAPLSKEGVFKEHFDSKNLPAQIRARQNELDGPDVALLLAAMRGSSGLKESALQSKVVLRLKEKSIHRGLSATDLVEMAEALEELGVMDEAALRPLGQEALRRRGELTPDESHRIHTAFQGMKLPLPQVWETAGSTKTMQNSMGKVTTQGFALQEGHEKKRGNNDIERTSPPRVVRDYKMCSY</sequence>
<evidence type="ECO:0000313" key="3">
    <source>
        <dbReference type="EMBL" id="CAL1141307.1"/>
    </source>
</evidence>
<dbReference type="EMBL" id="CAMXCT030001220">
    <property type="protein sequence ID" value="CAL4775244.1"/>
    <property type="molecule type" value="Genomic_DNA"/>
</dbReference>